<proteinExistence type="predicted"/>
<organism evidence="1 2">
    <name type="scientific">Streptomyces bambusae</name>
    <dbReference type="NCBI Taxonomy" id="1550616"/>
    <lineage>
        <taxon>Bacteria</taxon>
        <taxon>Bacillati</taxon>
        <taxon>Actinomycetota</taxon>
        <taxon>Actinomycetes</taxon>
        <taxon>Kitasatosporales</taxon>
        <taxon>Streptomycetaceae</taxon>
        <taxon>Streptomyces</taxon>
    </lineage>
</organism>
<sequence length="123" mass="12466">MGAFNQQNQQVHGRQINIEGGVHGGLHIGGAGDDDRSELAAALGALLEQIARAKGDGTLTEELALDMEHEVSQASAAARRPGAEASAVTNRLTRARGLLSGVASTAALVSALSAAITTAQTLL</sequence>
<dbReference type="Proteomes" id="UP000812013">
    <property type="component" value="Unassembled WGS sequence"/>
</dbReference>
<evidence type="ECO:0000313" key="1">
    <source>
        <dbReference type="EMBL" id="MBW5484040.1"/>
    </source>
</evidence>
<evidence type="ECO:0000313" key="2">
    <source>
        <dbReference type="Proteomes" id="UP000812013"/>
    </source>
</evidence>
<gene>
    <name evidence="1" type="ORF">GPJ59_19675</name>
</gene>
<keyword evidence="2" id="KW-1185">Reference proteome</keyword>
<comment type="caution">
    <text evidence="1">The sequence shown here is derived from an EMBL/GenBank/DDBJ whole genome shotgun (WGS) entry which is preliminary data.</text>
</comment>
<dbReference type="RefSeq" id="WP_219668521.1">
    <property type="nucleotide sequence ID" value="NZ_WTFF01000137.1"/>
</dbReference>
<protein>
    <submittedName>
        <fullName evidence="1">Uncharacterized protein</fullName>
    </submittedName>
</protein>
<name>A0ABS6ZBK9_9ACTN</name>
<dbReference type="EMBL" id="WTFF01000137">
    <property type="protein sequence ID" value="MBW5484040.1"/>
    <property type="molecule type" value="Genomic_DNA"/>
</dbReference>
<reference evidence="1 2" key="1">
    <citation type="submission" date="2019-12" db="EMBL/GenBank/DDBJ databases">
        <title>Genome sequence of Streptomyces bambusae.</title>
        <authorList>
            <person name="Bansal K."/>
            <person name="Choksket S."/>
            <person name="Korpole S."/>
            <person name="Patil P.B."/>
        </authorList>
    </citation>
    <scope>NUCLEOTIDE SEQUENCE [LARGE SCALE GENOMIC DNA]</scope>
    <source>
        <strain evidence="1 2">SK60</strain>
    </source>
</reference>
<accession>A0ABS6ZBK9</accession>